<keyword evidence="2" id="KW-1185">Reference proteome</keyword>
<protein>
    <submittedName>
        <fullName evidence="1">Uncharacterized protein</fullName>
    </submittedName>
</protein>
<dbReference type="STRING" id="1121322.SAMN02745136_04699"/>
<dbReference type="EMBL" id="FRAC01000030">
    <property type="protein sequence ID" value="SHL35062.1"/>
    <property type="molecule type" value="Genomic_DNA"/>
</dbReference>
<evidence type="ECO:0000313" key="2">
    <source>
        <dbReference type="Proteomes" id="UP000184386"/>
    </source>
</evidence>
<dbReference type="Proteomes" id="UP000184386">
    <property type="component" value="Unassembled WGS sequence"/>
</dbReference>
<accession>A0A1M6ZX57</accession>
<organism evidence="1 2">
    <name type="scientific">Anaerocolumna jejuensis DSM 15929</name>
    <dbReference type="NCBI Taxonomy" id="1121322"/>
    <lineage>
        <taxon>Bacteria</taxon>
        <taxon>Bacillati</taxon>
        <taxon>Bacillota</taxon>
        <taxon>Clostridia</taxon>
        <taxon>Lachnospirales</taxon>
        <taxon>Lachnospiraceae</taxon>
        <taxon>Anaerocolumna</taxon>
    </lineage>
</organism>
<evidence type="ECO:0000313" key="1">
    <source>
        <dbReference type="EMBL" id="SHL35062.1"/>
    </source>
</evidence>
<proteinExistence type="predicted"/>
<dbReference type="OrthoDB" id="1809940at2"/>
<reference evidence="1 2" key="1">
    <citation type="submission" date="2016-11" db="EMBL/GenBank/DDBJ databases">
        <authorList>
            <person name="Jaros S."/>
            <person name="Januszkiewicz K."/>
            <person name="Wedrychowicz H."/>
        </authorList>
    </citation>
    <scope>NUCLEOTIDE SEQUENCE [LARGE SCALE GENOMIC DNA]</scope>
    <source>
        <strain evidence="1 2">DSM 15929</strain>
    </source>
</reference>
<dbReference type="RefSeq" id="WP_073279475.1">
    <property type="nucleotide sequence ID" value="NZ_FRAC01000030.1"/>
</dbReference>
<gene>
    <name evidence="1" type="ORF">SAMN02745136_04699</name>
</gene>
<dbReference type="AlphaFoldDB" id="A0A1M6ZX57"/>
<name>A0A1M6ZX57_9FIRM</name>
<sequence>MKKKNLICLTTLSLILIMLFVSIPITTVCASNYDQKHLIAKNAKENIYLYYDKESDGMYKGFYLKSGSKVKHFDWESSTSSSAVISVSALKGNYIAVICTTGTGSGVHTENLYILNKKTLKELKIENPLDVLKDNVISKIDAPVVKIKIDNNTWTSTCPDTELSHFFNTVGYESIIQYDLQDTYFTVTLPAQVAPAFFIGEFKLTYKWKSKSSTFIPTAINFNFEDAAVKY</sequence>